<gene>
    <name evidence="2" type="ORF">CF651_27035</name>
</gene>
<keyword evidence="3" id="KW-1185">Reference proteome</keyword>
<keyword evidence="1" id="KW-1133">Transmembrane helix</keyword>
<feature type="transmembrane region" description="Helical" evidence="1">
    <location>
        <begin position="5"/>
        <end position="20"/>
    </location>
</feature>
<keyword evidence="1" id="KW-0472">Membrane</keyword>
<dbReference type="Proteomes" id="UP000215509">
    <property type="component" value="Unassembled WGS sequence"/>
</dbReference>
<sequence>MLIELGVYALLSFVLLRVILKKPQLGAGYAASSLVFFSTTLWFVTFFSKAPVELFHIGNALWPIHDLINLLTYAIISLIAAVVSYVFPDRSMKRIWRRGVVLGAVCSFFYTLLTSSLGFFLI</sequence>
<dbReference type="RefSeq" id="WP_094017975.1">
    <property type="nucleotide sequence ID" value="NZ_NMQW01000050.1"/>
</dbReference>
<organism evidence="2 3">
    <name type="scientific">Paenibacillus rigui</name>
    <dbReference type="NCBI Taxonomy" id="554312"/>
    <lineage>
        <taxon>Bacteria</taxon>
        <taxon>Bacillati</taxon>
        <taxon>Bacillota</taxon>
        <taxon>Bacilli</taxon>
        <taxon>Bacillales</taxon>
        <taxon>Paenibacillaceae</taxon>
        <taxon>Paenibacillus</taxon>
    </lineage>
</organism>
<evidence type="ECO:0000313" key="3">
    <source>
        <dbReference type="Proteomes" id="UP000215509"/>
    </source>
</evidence>
<evidence type="ECO:0000313" key="2">
    <source>
        <dbReference type="EMBL" id="OXM83190.1"/>
    </source>
</evidence>
<keyword evidence="1" id="KW-0812">Transmembrane</keyword>
<feature type="transmembrane region" description="Helical" evidence="1">
    <location>
        <begin position="67"/>
        <end position="87"/>
    </location>
</feature>
<reference evidence="2 3" key="1">
    <citation type="submission" date="2017-07" db="EMBL/GenBank/DDBJ databases">
        <title>Genome sequencing and assembly of Paenibacillus rigui.</title>
        <authorList>
            <person name="Mayilraj S."/>
        </authorList>
    </citation>
    <scope>NUCLEOTIDE SEQUENCE [LARGE SCALE GENOMIC DNA]</scope>
    <source>
        <strain evidence="2 3">JCM 16352</strain>
    </source>
</reference>
<comment type="caution">
    <text evidence="2">The sequence shown here is derived from an EMBL/GenBank/DDBJ whole genome shotgun (WGS) entry which is preliminary data.</text>
</comment>
<protein>
    <submittedName>
        <fullName evidence="2">Uncharacterized protein</fullName>
    </submittedName>
</protein>
<accession>A0A229UIJ0</accession>
<feature type="transmembrane region" description="Helical" evidence="1">
    <location>
        <begin position="27"/>
        <end position="47"/>
    </location>
</feature>
<evidence type="ECO:0000256" key="1">
    <source>
        <dbReference type="SAM" id="Phobius"/>
    </source>
</evidence>
<dbReference type="EMBL" id="NMQW01000050">
    <property type="protein sequence ID" value="OXM83190.1"/>
    <property type="molecule type" value="Genomic_DNA"/>
</dbReference>
<name>A0A229UIJ0_9BACL</name>
<feature type="transmembrane region" description="Helical" evidence="1">
    <location>
        <begin position="99"/>
        <end position="121"/>
    </location>
</feature>
<dbReference type="AlphaFoldDB" id="A0A229UIJ0"/>
<proteinExistence type="predicted"/>